<feature type="compositionally biased region" description="Polar residues" evidence="1">
    <location>
        <begin position="281"/>
        <end position="304"/>
    </location>
</feature>
<evidence type="ECO:0000313" key="3">
    <source>
        <dbReference type="EMBL" id="KAK0550324.1"/>
    </source>
</evidence>
<reference evidence="3" key="1">
    <citation type="journal article" date="2023" name="PhytoFront">
        <title>Draft Genome Resources of Seven Strains of Tilletia horrida, Causal Agent of Kernel Smut of Rice.</title>
        <authorList>
            <person name="Khanal S."/>
            <person name="Antony Babu S."/>
            <person name="Zhou X.G."/>
        </authorList>
    </citation>
    <scope>NUCLEOTIDE SEQUENCE</scope>
    <source>
        <strain evidence="3">TX6</strain>
    </source>
</reference>
<feature type="compositionally biased region" description="Polar residues" evidence="1">
    <location>
        <begin position="46"/>
        <end position="89"/>
    </location>
</feature>
<dbReference type="PANTHER" id="PTHR11695">
    <property type="entry name" value="ALCOHOL DEHYDROGENASE RELATED"/>
    <property type="match status" value="1"/>
</dbReference>
<dbReference type="InterPro" id="IPR011032">
    <property type="entry name" value="GroES-like_sf"/>
</dbReference>
<feature type="compositionally biased region" description="Low complexity" evidence="1">
    <location>
        <begin position="846"/>
        <end position="859"/>
    </location>
</feature>
<feature type="compositionally biased region" description="Polar residues" evidence="1">
    <location>
        <begin position="1323"/>
        <end position="1334"/>
    </location>
</feature>
<feature type="compositionally biased region" description="Acidic residues" evidence="1">
    <location>
        <begin position="793"/>
        <end position="828"/>
    </location>
</feature>
<feature type="compositionally biased region" description="Polar residues" evidence="1">
    <location>
        <begin position="659"/>
        <end position="685"/>
    </location>
</feature>
<dbReference type="Pfam" id="PF08240">
    <property type="entry name" value="ADH_N"/>
    <property type="match status" value="1"/>
</dbReference>
<feature type="region of interest" description="Disordered" evidence="1">
    <location>
        <begin position="945"/>
        <end position="965"/>
    </location>
</feature>
<feature type="compositionally biased region" description="Polar residues" evidence="1">
    <location>
        <begin position="870"/>
        <end position="881"/>
    </location>
</feature>
<feature type="domain" description="Enoyl reductase (ER)" evidence="2">
    <location>
        <begin position="2130"/>
        <end position="2454"/>
    </location>
</feature>
<evidence type="ECO:0000259" key="2">
    <source>
        <dbReference type="SMART" id="SM00829"/>
    </source>
</evidence>
<feature type="compositionally biased region" description="Acidic residues" evidence="1">
    <location>
        <begin position="590"/>
        <end position="603"/>
    </location>
</feature>
<feature type="compositionally biased region" description="Low complexity" evidence="1">
    <location>
        <begin position="179"/>
        <end position="192"/>
    </location>
</feature>
<feature type="compositionally biased region" description="Polar residues" evidence="1">
    <location>
        <begin position="1196"/>
        <end position="1205"/>
    </location>
</feature>
<feature type="compositionally biased region" description="Low complexity" evidence="1">
    <location>
        <begin position="1336"/>
        <end position="1355"/>
    </location>
</feature>
<dbReference type="SMART" id="SM00829">
    <property type="entry name" value="PKS_ER"/>
    <property type="match status" value="1"/>
</dbReference>
<gene>
    <name evidence="3" type="ORF">OC846_003709</name>
</gene>
<feature type="compositionally biased region" description="Low complexity" evidence="1">
    <location>
        <begin position="1284"/>
        <end position="1302"/>
    </location>
</feature>
<dbReference type="SUPFAM" id="SSF50129">
    <property type="entry name" value="GroES-like"/>
    <property type="match status" value="1"/>
</dbReference>
<evidence type="ECO:0000256" key="1">
    <source>
        <dbReference type="SAM" id="MobiDB-lite"/>
    </source>
</evidence>
<feature type="compositionally biased region" description="Pro residues" evidence="1">
    <location>
        <begin position="1463"/>
        <end position="1475"/>
    </location>
</feature>
<evidence type="ECO:0000313" key="4">
    <source>
        <dbReference type="Proteomes" id="UP001176517"/>
    </source>
</evidence>
<dbReference type="GO" id="GO:0016491">
    <property type="term" value="F:oxidoreductase activity"/>
    <property type="evidence" value="ECO:0007669"/>
    <property type="project" value="InterPro"/>
</dbReference>
<feature type="region of interest" description="Disordered" evidence="1">
    <location>
        <begin position="111"/>
        <end position="304"/>
    </location>
</feature>
<dbReference type="Pfam" id="PF13602">
    <property type="entry name" value="ADH_zinc_N_2"/>
    <property type="match status" value="1"/>
</dbReference>
<feature type="region of interest" description="Disordered" evidence="1">
    <location>
        <begin position="2085"/>
        <end position="2113"/>
    </location>
</feature>
<protein>
    <recommendedName>
        <fullName evidence="2">Enoyl reductase (ER) domain-containing protein</fullName>
    </recommendedName>
</protein>
<dbReference type="InterPro" id="IPR020843">
    <property type="entry name" value="ER"/>
</dbReference>
<feature type="compositionally biased region" description="Polar residues" evidence="1">
    <location>
        <begin position="1112"/>
        <end position="1125"/>
    </location>
</feature>
<accession>A0AAN6GPJ7</accession>
<comment type="caution">
    <text evidence="3">The sequence shown here is derived from an EMBL/GenBank/DDBJ whole genome shotgun (WGS) entry which is preliminary data.</text>
</comment>
<dbReference type="Proteomes" id="UP001176517">
    <property type="component" value="Unassembled WGS sequence"/>
</dbReference>
<feature type="region of interest" description="Disordered" evidence="1">
    <location>
        <begin position="1"/>
        <end position="89"/>
    </location>
</feature>
<dbReference type="InterPro" id="IPR036291">
    <property type="entry name" value="NAD(P)-bd_dom_sf"/>
</dbReference>
<feature type="compositionally biased region" description="Acidic residues" evidence="1">
    <location>
        <begin position="1516"/>
        <end position="1527"/>
    </location>
</feature>
<feature type="compositionally biased region" description="Polar residues" evidence="1">
    <location>
        <begin position="1626"/>
        <end position="1649"/>
    </location>
</feature>
<feature type="compositionally biased region" description="Basic residues" evidence="1">
    <location>
        <begin position="1433"/>
        <end position="1444"/>
    </location>
</feature>
<dbReference type="InterPro" id="IPR050700">
    <property type="entry name" value="YIM1/Zinc_Alcohol_DH_Fams"/>
</dbReference>
<feature type="region of interest" description="Disordered" evidence="1">
    <location>
        <begin position="1429"/>
        <end position="1552"/>
    </location>
</feature>
<feature type="compositionally biased region" description="Low complexity" evidence="1">
    <location>
        <begin position="1528"/>
        <end position="1537"/>
    </location>
</feature>
<dbReference type="Gene3D" id="3.40.50.720">
    <property type="entry name" value="NAD(P)-binding Rossmann-like Domain"/>
    <property type="match status" value="1"/>
</dbReference>
<feature type="region of interest" description="Disordered" evidence="1">
    <location>
        <begin position="1021"/>
        <end position="1043"/>
    </location>
</feature>
<dbReference type="PANTHER" id="PTHR11695:SF294">
    <property type="entry name" value="RETICULON-4-INTERACTING PROTEIN 1, MITOCHONDRIAL"/>
    <property type="match status" value="1"/>
</dbReference>
<feature type="compositionally biased region" description="Low complexity" evidence="1">
    <location>
        <begin position="723"/>
        <end position="743"/>
    </location>
</feature>
<feature type="compositionally biased region" description="Low complexity" evidence="1">
    <location>
        <begin position="1309"/>
        <end position="1321"/>
    </location>
</feature>
<dbReference type="InterPro" id="IPR013154">
    <property type="entry name" value="ADH-like_N"/>
</dbReference>
<feature type="region of interest" description="Disordered" evidence="1">
    <location>
        <begin position="319"/>
        <end position="361"/>
    </location>
</feature>
<organism evidence="3 4">
    <name type="scientific">Tilletia horrida</name>
    <dbReference type="NCBI Taxonomy" id="155126"/>
    <lineage>
        <taxon>Eukaryota</taxon>
        <taxon>Fungi</taxon>
        <taxon>Dikarya</taxon>
        <taxon>Basidiomycota</taxon>
        <taxon>Ustilaginomycotina</taxon>
        <taxon>Exobasidiomycetes</taxon>
        <taxon>Tilletiales</taxon>
        <taxon>Tilletiaceae</taxon>
        <taxon>Tilletia</taxon>
    </lineage>
</organism>
<feature type="compositionally biased region" description="Low complexity" evidence="1">
    <location>
        <begin position="1504"/>
        <end position="1515"/>
    </location>
</feature>
<dbReference type="SUPFAM" id="SSF51735">
    <property type="entry name" value="NAD(P)-binding Rossmann-fold domains"/>
    <property type="match status" value="1"/>
</dbReference>
<feature type="compositionally biased region" description="Acidic residues" evidence="1">
    <location>
        <begin position="948"/>
        <end position="963"/>
    </location>
</feature>
<feature type="compositionally biased region" description="Polar residues" evidence="1">
    <location>
        <begin position="757"/>
        <end position="772"/>
    </location>
</feature>
<feature type="region of interest" description="Disordered" evidence="1">
    <location>
        <begin position="493"/>
        <end position="537"/>
    </location>
</feature>
<feature type="region of interest" description="Disordered" evidence="1">
    <location>
        <begin position="1109"/>
        <end position="1205"/>
    </location>
</feature>
<proteinExistence type="predicted"/>
<sequence>MSRATFLDNILNRPSQKYAPGDAGGKAKSRSYSVGAYPTDLPNAPQGPQSILSGSMFSGSHLTQASNPGGSKYNTVSPSRPGSVAGWSTTSSIFGRKKKDKKNRSSVIDVFSDAGSTVMGDDPLGDGAGGYKQRKTRWWESGSKFRGGTGRKGPPSVAESTVTEPAWGGYNARTDKRLSAAGPPSSTSGAKATKPSYSSSRAPSYDPTIGISSPPRRTAMSDYGGPTASSHRRASSRSGAMSPVPPLPAHDPAALKAMSGKASRSTSNVTLGAGVAPLGQQGKNLLTGSKLTSSNGNLRSSASITGGLPASTSITSLHTGSSAAANRGPRRASSALGHYSSAQSDVGGGSRSARSHARGGSQDWHEFVAEMNNKEISKTWATADAANPVVRRNTAAQRVAKELQSDAEAATAAMIQRNKALAGSGRESPLPTSLAQAAEQIIGQSLPVNHLAENAPHQPADQIWTLPQQGITILPPGIEPGSLIITDAHLQQQLTTSRPTSPVAGGRPMSPLQRAMSPLGRQSAVNGRETPATLNSVGADEYATASEASDNEADPASEAAPAIDAATTAAASNRPDHNIVVVEGASSTDSSEEEEEEDEDDEVGLANPLDPLAEEDEDNSSAGHSSVARMTGVYRHHEMRARPKPGYTGLSPALHVHALSSNANRLSGSFSPSSPTAPLPQQNGNDDAAPTELSAKAKGKARAVDAEPLPATPATQLKPNGILAAPVNVVNPNLPSPQANRKVPAPPPPPRNPGGVVSTSELPDVSVSSEGLSSVPPTPPEKDTPVFAVPSTEVDDSSEDGEAQEGEEDSSDSAESEDETDEGADSDASESTVDNNKTDAASALIAARQRLQASSSAPRSVRDIELDENLSVQGKNTVSFDDSSERESLASSSKKSLKPPTIQRRLSDLSLGNSFRMSVIMRAGDTGNRSIAPSQRAASSLRIKLGADDSDSDGEANVSDDDDDLKRRAQAEQDRLRNMKVGEDFFGPDLSSLLDKFDTTDWNAAATAAIEEKAESNDVIDKYGLTPGTRRTKDGGSDWPIPRTADERAALDAQDRINDIRRSRLEQKDQDQAIEVASVVPSIAALWLMNQEASTAEPVPSIPAAFAPSKPTGVTASESKDSVATVSPARPKSKFGSLFSSPHDKSLTKFDSAVDSPKRTSSILDRPRFRRVAQNDAAEQATTLPKSGTAGHARNASVTSNSSSGTAVIEDEVLRNALAQTASFYNTAPNTKAEVSAPVDSKETEKTAAPAIPSGPTSSATAFLTPASTLGTLSKDSTLSNNLLSSSDSAPSALGKTTTGSTDTKKSIPKSSSSSAKPLTSAMKKTSSKPTSLADSLVSFPLSKRSSSLSPNVKSATFEAGVGRADDDSDGDDEIEPVATAPMVEKATAPPSAWAARQAKVAKSERKAERLSKAKAAEEIAKAQAEALATAKALRKSKKSKGKSKQVNEVVTPEVKVQAPAAPSVPAPAPVPAPPKVEVSAAKPSVVETATKTEPPSPKVVVASEPTESTESSQELADDDDDADSSSDESFVSVDNSPTISKPAESLSAPSEANVVVSIATPAPVTGSAQHITVTVTPEAEPAAPAAGAAAQSLLSVDSPLQSVPEYGRPLVIPASVASGSPGEATDSTSPPLSDMWSEQSAVSTNITSPGPADSIVSKRDLSPGLKYVTDAIESEARARAEPVVSAGAPLSKANLSAASNWTEKKLPLPPAPDFSETTQVPLEDRTPLARPRPVVPVGVNLIPPTPPAQDLPGSPLSPAFKLAVPEPVPESAEPQAIMMERSTSSQSGGAAPVGNGAAAVVALPGGMVVQTVAKSGQKKVRSAKIPGLEGSSATAPGPKHPNVPRSLVPLPPELGANIPLEPGLASLTLPPTTDGSSSVGSDSPNASPAPSQSGRSSVASSAISRASRTSSSLRYQAAMNQVGMRTSPGSSERRPSMAAIEEWESSASPYGAGLPGPLSPYPPLPASALTRSSLSLSQGSSPSVVRQAPLGAPASHYLPSQSPSPRDAVSELQANAILPPSESTSPVNAPSIAGSSYAPSATQSAVSLPLTSAPSVYRPVKDPSKLSSKVDEALYGRTTMLTISITSGSPRQKSNRRLASTTGHGTTRDDASIRSSGEITSNLRDELAHTTMALSAHMPPPRKVGSAQVLVQIIAVAIDEMDRLIVQDRIRQGKGFGFVPGRSFCGRIMECGWDVKRFRKGDIVFGMQDGAKCGALAEFMAIDSVYVCKAPEDCLTTEQISALPAAGLLSYEIVATYCNQLERGSRVLILNAHDGVGLLVMQQSIELGLIIVAQCPTAIADGVTVCRANGAHEVVVGEPLWAINSLHESSFDLVVDTVGGRRIYDASRRILATNGQFATCFGDQHDAASPNLKSHMRSLRRAFFKKDKKNIGYEWVGNITVEDCKEALESVKAAAERGDICPRLSSILPFEDATRAFDPVLRGVDQEPGAVVVRVS</sequence>
<feature type="region of interest" description="Disordered" evidence="1">
    <location>
        <begin position="584"/>
        <end position="905"/>
    </location>
</feature>
<feature type="region of interest" description="Disordered" evidence="1">
    <location>
        <begin position="1816"/>
        <end position="1916"/>
    </location>
</feature>
<feature type="region of interest" description="Disordered" evidence="1">
    <location>
        <begin position="1223"/>
        <end position="1263"/>
    </location>
</feature>
<feature type="compositionally biased region" description="Polar residues" evidence="1">
    <location>
        <begin position="2085"/>
        <end position="2106"/>
    </location>
</feature>
<dbReference type="GO" id="GO:0005739">
    <property type="term" value="C:mitochondrion"/>
    <property type="evidence" value="ECO:0007669"/>
    <property type="project" value="TreeGrafter"/>
</dbReference>
<keyword evidence="4" id="KW-1185">Reference proteome</keyword>
<feature type="region of interest" description="Disordered" evidence="1">
    <location>
        <begin position="1705"/>
        <end position="1762"/>
    </location>
</feature>
<dbReference type="EMBL" id="JAPDMZ010000095">
    <property type="protein sequence ID" value="KAK0550324.1"/>
    <property type="molecule type" value="Genomic_DNA"/>
</dbReference>
<feature type="region of interest" description="Disordered" evidence="1">
    <location>
        <begin position="1613"/>
        <end position="1659"/>
    </location>
</feature>
<feature type="compositionally biased region" description="Low complexity" evidence="1">
    <location>
        <begin position="1871"/>
        <end position="1915"/>
    </location>
</feature>
<dbReference type="Gene3D" id="3.90.180.10">
    <property type="entry name" value="Medium-chain alcohol dehydrogenases, catalytic domain"/>
    <property type="match status" value="1"/>
</dbReference>
<name>A0AAN6GPJ7_9BASI</name>
<feature type="region of interest" description="Disordered" evidence="1">
    <location>
        <begin position="1284"/>
        <end position="1375"/>
    </location>
</feature>